<dbReference type="InterPro" id="IPR026341">
    <property type="entry name" value="T9SS_type_B"/>
</dbReference>
<dbReference type="InterPro" id="IPR049804">
    <property type="entry name" value="Choice_anch_L"/>
</dbReference>
<keyword evidence="1" id="KW-0732">Signal</keyword>
<dbReference type="EMBL" id="FOMH01000007">
    <property type="protein sequence ID" value="SFD34335.1"/>
    <property type="molecule type" value="Genomic_DNA"/>
</dbReference>
<keyword evidence="3" id="KW-1185">Reference proteome</keyword>
<sequence>MRATLLLLLLFCSAISSSQGIIVDTTSLGIPELIRAELMQNGCSNESNFKFSSHQGIGKFTSTNPNFPISSGIIIRNGMAKYTEGSYTGINESSKLNNATDPDLQLISDNNGQVVPVTDVSFLQFDFTPLSSNFSFDFLFASNEYGEFQCGFSDVFAFILTDLTTGISTNLAIVPGTTTPVSVKNIRDQQYNSSCLSANANLFDRYNVANPAQSAINMRGETKVLTASSTVISNRTYRIKLAIGDYNDSNYDSAVFIKGGSFMTTMDLGPDRILCQGEKITLKSDLVGNFSYVWTLNGTVIPNETSNSLTVDKAGTYGVTATLSGCVVKDEVVITDLIIKTPKNLTACYSTTGTYQYDLTQNNLTELGIDPAKYSIYYFDSLAAANANQPIIPESQLKSYVSSGNQTIYIKVVPIYDKTFFCDNLISFNLLVTDPINVIKPSDLNACDTVSKNVAIDLTVQEPIILNGLNSSQYKIRYYQSETDANQARNNIADPKVFTTSLSQSPKTIWVRIENISNSVCYTTVNFNVIINPLPIVDKIPNVIACDSYTLPPITNGEYNTSINGTGTKLNPGDVITKSGTYYIYKGPTTNNCTNESSFNVTLIYEIGFKKEACGQYVVPRVPAGGFFTQSGGRGDVIPEGTVFTASQTIYYYAVINGAVCRDIPVPFTVYPLPEIDKPANVVTCDSYTLPPLTNGNYFTASGGLGKALKAGDKITSSQTIFVFANDGRCTNEHSFKIDIVNSPIFVPISRCGSFTLPAIPIGGYYESPGGQGKSIPAGTVITSSQTVYYYAATTTSPNCTENLKYVITIKPLPPVDTPVNRLECARYVLPPLVNGNYFTKTNGGGTRLKAGDIITATQTIYVYSVGPECSNEHSFTVQIKPLPPVDSFTDVVTCNDFKLPKLRNGKYYTATGGPHGLGTQLTEGTAINTTQTIYIYNEWPDFTSCSNETFFKVNYLGIDVGNFSNINVCDSYTLPPLTLGNYYSQPSGKGPIIPAGTILKTSQTVYVYAVSGTRLTCVSEKSFSVTISQTPVLTNTPDVAICESYTLPPLAVGSYYSGPNATGTLFTAGQKINTSQTLYIYAASPTNSNCFAQDDFYITIYPLKNFSVQNGIICVDYQTGALLNSVVLNSGINSPDYTVEWYFNNNKMGTGPTYTATQEGIYTVIPIKNIPDVGNDCGYNPATVTVEKSSPAIATVTISDEFEDDIDIIVNLTNGFGIYEYQLDDGDFQTSNIFKDVDSGEHVITIRDIKANCDNLILFAKVLKYPKFFTPSNDGYHDTWNIPDLADQPDAVITIYDRYGKFIKMIKPSGVGWDGNFNGSPLPSSDYWFQVTYTQNGAVQEFKDHFSMKR</sequence>
<protein>
    <submittedName>
        <fullName evidence="2">Gliding motility-associated C-terminal domain-containing protein</fullName>
    </submittedName>
</protein>
<dbReference type="NCBIfam" id="NF038133">
    <property type="entry name" value="choice_anch_L"/>
    <property type="match status" value="1"/>
</dbReference>
<feature type="chain" id="PRO_5011537849" evidence="1">
    <location>
        <begin position="19"/>
        <end position="1351"/>
    </location>
</feature>
<feature type="signal peptide" evidence="1">
    <location>
        <begin position="1"/>
        <end position="18"/>
    </location>
</feature>
<evidence type="ECO:0000313" key="2">
    <source>
        <dbReference type="EMBL" id="SFD34335.1"/>
    </source>
</evidence>
<dbReference type="Pfam" id="PF13585">
    <property type="entry name" value="CHU_C"/>
    <property type="match status" value="1"/>
</dbReference>
<dbReference type="Proteomes" id="UP000199672">
    <property type="component" value="Unassembled WGS sequence"/>
</dbReference>
<evidence type="ECO:0000313" key="3">
    <source>
        <dbReference type="Proteomes" id="UP000199672"/>
    </source>
</evidence>
<gene>
    <name evidence="2" type="ORF">SAMN05216297_10715</name>
</gene>
<dbReference type="OrthoDB" id="9765926at2"/>
<accession>A0A1I1RJ04</accession>
<dbReference type="STRING" id="739143.SAMN05216297_10715"/>
<dbReference type="NCBIfam" id="TIGR04131">
    <property type="entry name" value="Bac_Flav_CTERM"/>
    <property type="match status" value="1"/>
</dbReference>
<proteinExistence type="predicted"/>
<organism evidence="2 3">
    <name type="scientific">Flavobacterium phragmitis</name>
    <dbReference type="NCBI Taxonomy" id="739143"/>
    <lineage>
        <taxon>Bacteria</taxon>
        <taxon>Pseudomonadati</taxon>
        <taxon>Bacteroidota</taxon>
        <taxon>Flavobacteriia</taxon>
        <taxon>Flavobacteriales</taxon>
        <taxon>Flavobacteriaceae</taxon>
        <taxon>Flavobacterium</taxon>
    </lineage>
</organism>
<evidence type="ECO:0000256" key="1">
    <source>
        <dbReference type="SAM" id="SignalP"/>
    </source>
</evidence>
<dbReference type="RefSeq" id="WP_091494281.1">
    <property type="nucleotide sequence ID" value="NZ_FOMH01000007.1"/>
</dbReference>
<reference evidence="3" key="1">
    <citation type="submission" date="2016-10" db="EMBL/GenBank/DDBJ databases">
        <authorList>
            <person name="Varghese N."/>
            <person name="Submissions S."/>
        </authorList>
    </citation>
    <scope>NUCLEOTIDE SEQUENCE [LARGE SCALE GENOMIC DNA]</scope>
    <source>
        <strain evidence="3">CGMCC 1.10370</strain>
    </source>
</reference>
<name>A0A1I1RJ04_9FLAO</name>